<accession>A0AA35KI06</accession>
<dbReference type="Pfam" id="PF13087">
    <property type="entry name" value="AAA_12"/>
    <property type="match status" value="1"/>
</dbReference>
<keyword evidence="5" id="KW-0863">Zinc-finger</keyword>
<evidence type="ECO:0000313" key="11">
    <source>
        <dbReference type="EMBL" id="CAI5778682.1"/>
    </source>
</evidence>
<dbReference type="Pfam" id="PF20173">
    <property type="entry name" value="ZnF_RZ-type"/>
    <property type="match status" value="1"/>
</dbReference>
<dbReference type="InterPro" id="IPR000967">
    <property type="entry name" value="Znf_NFX1"/>
</dbReference>
<feature type="region of interest" description="Disordered" evidence="9">
    <location>
        <begin position="789"/>
        <end position="814"/>
    </location>
</feature>
<evidence type="ECO:0000256" key="1">
    <source>
        <dbReference type="ARBA" id="ARBA00004496"/>
    </source>
</evidence>
<dbReference type="EMBL" id="OX395131">
    <property type="protein sequence ID" value="CAI5778682.1"/>
    <property type="molecule type" value="Genomic_DNA"/>
</dbReference>
<comment type="subcellular location">
    <subcellularLocation>
        <location evidence="1">Cytoplasm</location>
    </subcellularLocation>
</comment>
<name>A0AA35KI06_9SAUR</name>
<feature type="region of interest" description="Disordered" evidence="9">
    <location>
        <begin position="1"/>
        <end position="149"/>
    </location>
</feature>
<organism evidence="11 12">
    <name type="scientific">Podarcis lilfordi</name>
    <name type="common">Lilford's wall lizard</name>
    <dbReference type="NCBI Taxonomy" id="74358"/>
    <lineage>
        <taxon>Eukaryota</taxon>
        <taxon>Metazoa</taxon>
        <taxon>Chordata</taxon>
        <taxon>Craniata</taxon>
        <taxon>Vertebrata</taxon>
        <taxon>Euteleostomi</taxon>
        <taxon>Lepidosauria</taxon>
        <taxon>Squamata</taxon>
        <taxon>Bifurcata</taxon>
        <taxon>Unidentata</taxon>
        <taxon>Episquamata</taxon>
        <taxon>Laterata</taxon>
        <taxon>Lacertibaenia</taxon>
        <taxon>Lacertidae</taxon>
        <taxon>Podarcis</taxon>
    </lineage>
</organism>
<dbReference type="Pfam" id="PF25396">
    <property type="entry name" value="ZNFX1"/>
    <property type="match status" value="1"/>
</dbReference>
<evidence type="ECO:0000259" key="10">
    <source>
        <dbReference type="PROSITE" id="PS51981"/>
    </source>
</evidence>
<dbReference type="FunFam" id="3.40.50.300:FF:000742">
    <property type="entry name" value="NFX1-type zinc finger-containing protein 1"/>
    <property type="match status" value="1"/>
</dbReference>
<feature type="region of interest" description="Disordered" evidence="9">
    <location>
        <begin position="865"/>
        <end position="893"/>
    </location>
</feature>
<evidence type="ECO:0000313" key="12">
    <source>
        <dbReference type="Proteomes" id="UP001178461"/>
    </source>
</evidence>
<dbReference type="GO" id="GO:0031380">
    <property type="term" value="C:nuclear RNA-directed RNA polymerase complex"/>
    <property type="evidence" value="ECO:0007669"/>
    <property type="project" value="TreeGrafter"/>
</dbReference>
<dbReference type="InterPro" id="IPR027417">
    <property type="entry name" value="P-loop_NTPase"/>
</dbReference>
<dbReference type="InterPro" id="IPR046439">
    <property type="entry name" value="ZF_RZ_dom"/>
</dbReference>
<dbReference type="PROSITE" id="PS51981">
    <property type="entry name" value="ZF_RZ"/>
    <property type="match status" value="1"/>
</dbReference>
<dbReference type="SUPFAM" id="SSF52540">
    <property type="entry name" value="P-loop containing nucleoside triphosphate hydrolases"/>
    <property type="match status" value="1"/>
</dbReference>
<feature type="compositionally biased region" description="Basic and acidic residues" evidence="9">
    <location>
        <begin position="52"/>
        <end position="67"/>
    </location>
</feature>
<dbReference type="GO" id="GO:0004386">
    <property type="term" value="F:helicase activity"/>
    <property type="evidence" value="ECO:0007669"/>
    <property type="project" value="InterPro"/>
</dbReference>
<dbReference type="PANTHER" id="PTHR10887:SF341">
    <property type="entry name" value="NFX1-TYPE ZINC FINGER-CONTAINING PROTEIN 1"/>
    <property type="match status" value="1"/>
</dbReference>
<feature type="compositionally biased region" description="Basic and acidic residues" evidence="9">
    <location>
        <begin position="865"/>
        <end position="874"/>
    </location>
</feature>
<keyword evidence="12" id="KW-1185">Reference proteome</keyword>
<dbReference type="GO" id="GO:0005737">
    <property type="term" value="C:cytoplasm"/>
    <property type="evidence" value="ECO:0007669"/>
    <property type="project" value="UniProtKB-SubCell"/>
</dbReference>
<reference evidence="11" key="1">
    <citation type="submission" date="2022-12" db="EMBL/GenBank/DDBJ databases">
        <authorList>
            <person name="Alioto T."/>
            <person name="Alioto T."/>
            <person name="Gomez Garrido J."/>
        </authorList>
    </citation>
    <scope>NUCLEOTIDE SEQUENCE</scope>
</reference>
<dbReference type="InterPro" id="IPR047187">
    <property type="entry name" value="SF1_C_Upf1"/>
</dbReference>
<feature type="coiled-coil region" evidence="8">
    <location>
        <begin position="936"/>
        <end position="963"/>
    </location>
</feature>
<evidence type="ECO:0000256" key="5">
    <source>
        <dbReference type="ARBA" id="ARBA00022771"/>
    </source>
</evidence>
<dbReference type="InterPro" id="IPR057373">
    <property type="entry name" value="ZNFX1"/>
</dbReference>
<dbReference type="GO" id="GO:0031048">
    <property type="term" value="P:regulatory ncRNA-mediated heterochromatin formation"/>
    <property type="evidence" value="ECO:0007669"/>
    <property type="project" value="TreeGrafter"/>
</dbReference>
<dbReference type="CDD" id="cd18808">
    <property type="entry name" value="SF1_C_Upf1"/>
    <property type="match status" value="1"/>
</dbReference>
<dbReference type="SMART" id="SM00438">
    <property type="entry name" value="ZnF_NFX"/>
    <property type="match status" value="5"/>
</dbReference>
<dbReference type="PANTHER" id="PTHR10887">
    <property type="entry name" value="DNA2/NAM7 HELICASE FAMILY"/>
    <property type="match status" value="1"/>
</dbReference>
<dbReference type="GO" id="GO:0008270">
    <property type="term" value="F:zinc ion binding"/>
    <property type="evidence" value="ECO:0007669"/>
    <property type="project" value="UniProtKB-KW"/>
</dbReference>
<dbReference type="CDD" id="cd06008">
    <property type="entry name" value="NF-X1-zinc-finger"/>
    <property type="match status" value="2"/>
</dbReference>
<keyword evidence="7" id="KW-0391">Immunity</keyword>
<keyword evidence="8" id="KW-0175">Coiled coil</keyword>
<protein>
    <submittedName>
        <fullName evidence="11">NFX1-type zinc finger-containing protein 1</fullName>
    </submittedName>
</protein>
<dbReference type="Pfam" id="PF13086">
    <property type="entry name" value="AAA_11"/>
    <property type="match status" value="2"/>
</dbReference>
<sequence>MDGRGRGQQQQRRPRRGGGAGGRGREPQDGGASQQNASGQREGGPGPGPGRAAERRAGSGRTPHQDGARNPSRPAEGAPRRPGAEGNRFPRRGGVWPGADPREERRAGGQNQGGPARDGPGRQRGGAPNADPTQRPHAGPGGSPQQRGPMIGTRFLRELLEKDPSEVAITLASSPRLREALSPVAMRPDMVQLLCQVLRKACLSRMDRQSIQRLLETVKESSFLRVCLPQYVADMLTEARPEVRHQCPQHIASVVALVQELVSIFPASSLQKVALLMSVLPGSVNGLQALGVDFPEELDQSLEKLQGFIQHLQERRREGTLRVDSCTLLQPTAPGEEGEYRAMSIYPTYEEVNRGQKPFLRPNLISQPYESPAVYLDTHFRLLREDFVRPLREGILQFLQSFEDAGPGRRRFDDIRVYLDARILAPLCSRTGIDYKVHFDSTPLGAVRWENSKRLLYGSLVCLSKDNFETFLFATVSDREPQELRKGFVHLSFAAHSQALLAEVQPSDSFVMVETTAYFEAYRHVLQGLQELREEDVPFQRYIVHCEAQVREPAYLRREPGSSLYDLRCLMTKPPPAGAEGAPEGRVDVLDASQWPTQEAVGLDESQLQALKLALTKELAIIQGPPGTGKTYVGLKIMEVLLKNKAARGETPILVVCYTNHALDQFLEGIQAFQPTGIVRVGGRSNSEKLKPFTLQQLRGRSDFWRGLPGHLRWSYSDITCEMREAEFELNRGAAQLECGLHGILHEKHLRSCISSQHWASLVRGLEEDWMDPKHSLILEWLGLGATPVENTADPGWPENAGIEEDQEAEEGPQAEPELLQVVEEADLIQRERLLDHDEDGRLRRRKPPRHNLDDLFLAMRLDDEEKGEQRAPHGAENAGFQLQPGRKKKMKRQAKAELKKWQAMTKEEAEAVLDVWQLNLSSRWKLYRYWLQKHQAEIQREMVQHKEKYQAAADRLAELRQHQDLCVFRTAQIVGMTTTGAARYRQVLQQVAPRVVIVEEAAEVLEAHVITTLSRACQHLILIGDHQQLRPSANVYDLARNFHLEVSLFERLVKVGLPFVRLAFQHRMRPEIAQLLTPHIYQDLENHPSVLRYENIKGVSSNLFFVEHSFLEQEIQEGRSHQNQHEAQFVVELCRYLLHQGYQPSQISILTTYTGQLFCLRRLLPAKDFQGIKVHVVDKYQGEENDIILLSLVRSNLAGRVGFLQIPNRICVALSRAKKGLYCVGNMGMLRQVPLWSRILHTLREKGHVGRALRLACQNHPQTKTDVVQAEDFRQVPEGGCSVPCDTRLGCGHVCPRACHPYDPQHKELRCLKPCQKVLCDNGHRCPQLCCEPCGKCQVKVPKTVPRCGHQQQVPCSMAAEDFCCKEPCGKTLECGHACRLTCGQQCKRRCPELVLATLPCGHSQEVPCSAASEMAYGLPIHCKTKCDSVLECGHRCPGSCHACFGGRFHQPCQSPCKRPLVCGHQCRQPCTRDCPPCRQPCQNRCVHSRCPKQCGAPCSPCMEPCEWRCQHHQCRRLCSEPCDRPRCDVPCPKHLPCGHPCAGLCGEPCPQKCLTCDAEELTQIFFGCEDEPDARFVQLEDCGHIFSALGLDRYMDGDEEEEEGAVRLKVCPSCQTPVRKSLRYGTLVKRSLAEVEVVKGRMQGSSAEIASGALQLMRALQQETTLRRYLTRQHKQLRERLEDDSLSASTLGLVETLFGFYAQVAGLMANVGKLAQQEQEGVRRRLAEVAGWLDQPRDSFSGQQVSELRTELRRMTYLVELLARCSTAGEKASRAPGTAELVSAARKVLEGPGRFTPEAEREAKAKLKELEAVLPTVAGLGISEEERKQIVAAVSGATRGHWFKCRNGHFYVIGECGGAMETTRCPECRETIGGEHHTLESSNRLAPEMDGATHAAWSEEANRLNVNNYLR</sequence>
<feature type="compositionally biased region" description="Acidic residues" evidence="9">
    <location>
        <begin position="802"/>
        <end position="813"/>
    </location>
</feature>
<evidence type="ECO:0000256" key="4">
    <source>
        <dbReference type="ARBA" id="ARBA00022737"/>
    </source>
</evidence>
<evidence type="ECO:0000256" key="3">
    <source>
        <dbReference type="ARBA" id="ARBA00022723"/>
    </source>
</evidence>
<evidence type="ECO:0000256" key="2">
    <source>
        <dbReference type="ARBA" id="ARBA00022490"/>
    </source>
</evidence>
<feature type="compositionally biased region" description="Low complexity" evidence="9">
    <location>
        <begin position="29"/>
        <end position="40"/>
    </location>
</feature>
<dbReference type="FunFam" id="3.40.50.300:FF:001140">
    <property type="entry name" value="Zinc finger NFX1-type containing 1"/>
    <property type="match status" value="1"/>
</dbReference>
<evidence type="ECO:0000256" key="8">
    <source>
        <dbReference type="SAM" id="Coils"/>
    </source>
</evidence>
<dbReference type="InterPro" id="IPR041679">
    <property type="entry name" value="DNA2/NAM7-like_C"/>
</dbReference>
<feature type="domain" description="RZ-type" evidence="10">
    <location>
        <begin position="1824"/>
        <end position="1897"/>
    </location>
</feature>
<dbReference type="GO" id="GO:0002376">
    <property type="term" value="P:immune system process"/>
    <property type="evidence" value="ECO:0007669"/>
    <property type="project" value="UniProtKB-KW"/>
</dbReference>
<evidence type="ECO:0000256" key="6">
    <source>
        <dbReference type="ARBA" id="ARBA00022833"/>
    </source>
</evidence>
<keyword evidence="2" id="KW-0963">Cytoplasm</keyword>
<dbReference type="CDD" id="cd17936">
    <property type="entry name" value="EEXXEc_NFX1"/>
    <property type="match status" value="1"/>
</dbReference>
<dbReference type="Gene3D" id="3.40.50.300">
    <property type="entry name" value="P-loop containing nucleotide triphosphate hydrolases"/>
    <property type="match status" value="3"/>
</dbReference>
<proteinExistence type="predicted"/>
<dbReference type="InterPro" id="IPR041677">
    <property type="entry name" value="DNA2/NAM7_AAA_11"/>
</dbReference>
<evidence type="ECO:0000256" key="9">
    <source>
        <dbReference type="SAM" id="MobiDB-lite"/>
    </source>
</evidence>
<keyword evidence="4" id="KW-0677">Repeat</keyword>
<dbReference type="Proteomes" id="UP001178461">
    <property type="component" value="Chromosome 6"/>
</dbReference>
<evidence type="ECO:0000256" key="7">
    <source>
        <dbReference type="ARBA" id="ARBA00022859"/>
    </source>
</evidence>
<keyword evidence="3" id="KW-0479">Metal-binding</keyword>
<dbReference type="InterPro" id="IPR045055">
    <property type="entry name" value="DNA2/NAM7-like"/>
</dbReference>
<gene>
    <name evidence="11" type="ORF">PODLI_1B008486</name>
</gene>
<keyword evidence="6" id="KW-0862">Zinc</keyword>